<dbReference type="PANTHER" id="PTHR43479:SF11">
    <property type="entry name" value="ACREF_ENVCD OPERON REPRESSOR-RELATED"/>
    <property type="match status" value="1"/>
</dbReference>
<dbReference type="EMBL" id="WHOB01000086">
    <property type="protein sequence ID" value="NOU82755.1"/>
    <property type="molecule type" value="Genomic_DNA"/>
</dbReference>
<protein>
    <submittedName>
        <fullName evidence="4">TetR family transcriptional regulator</fullName>
    </submittedName>
</protein>
<keyword evidence="5" id="KW-1185">Reference proteome</keyword>
<dbReference type="Pfam" id="PF00440">
    <property type="entry name" value="TetR_N"/>
    <property type="match status" value="1"/>
</dbReference>
<name>A0ABX1YNW3_9BACL</name>
<sequence length="202" mass="23872">MERNLQYKRTDRNIIHAFLELLQKKPFEKIIVKDILEEAMVNRSTFYMHFKDKYEIAEQLQAYYVDELKIMFVDILGKQPVHFSEINDLSSAYFMKNRKALKSLMKIRTEQIDIISALKKFIQEEYLASSHGPHAKMEANMCANIAVGFMTHYIENENISTDFPEIFVEVFLNASLKIMTLENDTEMKEMIIQRIIEKNSKK</sequence>
<dbReference type="RefSeq" id="WP_171720055.1">
    <property type="nucleotide sequence ID" value="NZ_WHOB01000086.1"/>
</dbReference>
<keyword evidence="1 2" id="KW-0238">DNA-binding</keyword>
<dbReference type="SUPFAM" id="SSF46689">
    <property type="entry name" value="Homeodomain-like"/>
    <property type="match status" value="1"/>
</dbReference>
<evidence type="ECO:0000313" key="5">
    <source>
        <dbReference type="Proteomes" id="UP000596857"/>
    </source>
</evidence>
<comment type="caution">
    <text evidence="4">The sequence shown here is derived from an EMBL/GenBank/DDBJ whole genome shotgun (WGS) entry which is preliminary data.</text>
</comment>
<proteinExistence type="predicted"/>
<dbReference type="Proteomes" id="UP000596857">
    <property type="component" value="Unassembled WGS sequence"/>
</dbReference>
<dbReference type="PROSITE" id="PS50977">
    <property type="entry name" value="HTH_TETR_2"/>
    <property type="match status" value="1"/>
</dbReference>
<evidence type="ECO:0000313" key="4">
    <source>
        <dbReference type="EMBL" id="NOU82755.1"/>
    </source>
</evidence>
<dbReference type="InterPro" id="IPR050624">
    <property type="entry name" value="HTH-type_Tx_Regulator"/>
</dbReference>
<reference evidence="4 5" key="1">
    <citation type="submission" date="2019-10" db="EMBL/GenBank/DDBJ databases">
        <title>Description of Paenibacillus terricola sp. nov.</title>
        <authorList>
            <person name="Carlier A."/>
            <person name="Qi S."/>
        </authorList>
    </citation>
    <scope>NUCLEOTIDE SEQUENCE [LARGE SCALE GENOMIC DNA]</scope>
    <source>
        <strain evidence="4 5">LMG 31459</strain>
    </source>
</reference>
<gene>
    <name evidence="4" type="ORF">GC101_28225</name>
</gene>
<organism evidence="4 5">
    <name type="scientific">Paenibacillus phytohabitans</name>
    <dbReference type="NCBI Taxonomy" id="2654978"/>
    <lineage>
        <taxon>Bacteria</taxon>
        <taxon>Bacillati</taxon>
        <taxon>Bacillota</taxon>
        <taxon>Bacilli</taxon>
        <taxon>Bacillales</taxon>
        <taxon>Paenibacillaceae</taxon>
        <taxon>Paenibacillus</taxon>
    </lineage>
</organism>
<feature type="DNA-binding region" description="H-T-H motif" evidence="2">
    <location>
        <begin position="31"/>
        <end position="50"/>
    </location>
</feature>
<evidence type="ECO:0000256" key="2">
    <source>
        <dbReference type="PROSITE-ProRule" id="PRU00335"/>
    </source>
</evidence>
<evidence type="ECO:0000259" key="3">
    <source>
        <dbReference type="PROSITE" id="PS50977"/>
    </source>
</evidence>
<dbReference type="PANTHER" id="PTHR43479">
    <property type="entry name" value="ACREF/ENVCD OPERON REPRESSOR-RELATED"/>
    <property type="match status" value="1"/>
</dbReference>
<dbReference type="Gene3D" id="1.10.357.10">
    <property type="entry name" value="Tetracycline Repressor, domain 2"/>
    <property type="match status" value="1"/>
</dbReference>
<dbReference type="InterPro" id="IPR009057">
    <property type="entry name" value="Homeodomain-like_sf"/>
</dbReference>
<accession>A0ABX1YNW3</accession>
<dbReference type="InterPro" id="IPR001647">
    <property type="entry name" value="HTH_TetR"/>
</dbReference>
<evidence type="ECO:0000256" key="1">
    <source>
        <dbReference type="ARBA" id="ARBA00023125"/>
    </source>
</evidence>
<feature type="domain" description="HTH tetR-type" evidence="3">
    <location>
        <begin position="8"/>
        <end position="68"/>
    </location>
</feature>